<feature type="transmembrane region" description="Helical" evidence="1">
    <location>
        <begin position="6"/>
        <end position="25"/>
    </location>
</feature>
<accession>A0A1E1JV02</accession>
<evidence type="ECO:0000313" key="3">
    <source>
        <dbReference type="Proteomes" id="UP000178912"/>
    </source>
</evidence>
<organism evidence="2 3">
    <name type="scientific">Rhynchosporium agropyri</name>
    <dbReference type="NCBI Taxonomy" id="914238"/>
    <lineage>
        <taxon>Eukaryota</taxon>
        <taxon>Fungi</taxon>
        <taxon>Dikarya</taxon>
        <taxon>Ascomycota</taxon>
        <taxon>Pezizomycotina</taxon>
        <taxon>Leotiomycetes</taxon>
        <taxon>Helotiales</taxon>
        <taxon>Ploettnerulaceae</taxon>
        <taxon>Rhynchosporium</taxon>
    </lineage>
</organism>
<dbReference type="Proteomes" id="UP000178912">
    <property type="component" value="Unassembled WGS sequence"/>
</dbReference>
<protein>
    <submittedName>
        <fullName evidence="2">Uncharacterized protein</fullName>
    </submittedName>
</protein>
<keyword evidence="1" id="KW-0812">Transmembrane</keyword>
<keyword evidence="3" id="KW-1185">Reference proteome</keyword>
<name>A0A1E1JV02_9HELO</name>
<keyword evidence="1" id="KW-0472">Membrane</keyword>
<keyword evidence="1" id="KW-1133">Transmembrane helix</keyword>
<gene>
    <name evidence="2" type="ORF">RAG0_00903</name>
</gene>
<dbReference type="AlphaFoldDB" id="A0A1E1JV02"/>
<dbReference type="EMBL" id="FJUX01000003">
    <property type="protein sequence ID" value="CZS89552.1"/>
    <property type="molecule type" value="Genomic_DNA"/>
</dbReference>
<reference evidence="3" key="1">
    <citation type="submission" date="2016-03" db="EMBL/GenBank/DDBJ databases">
        <authorList>
            <person name="Guldener U."/>
        </authorList>
    </citation>
    <scope>NUCLEOTIDE SEQUENCE [LARGE SCALE GENOMIC DNA]</scope>
    <source>
        <strain evidence="3">04CH-RAC-A.6.1</strain>
    </source>
</reference>
<proteinExistence type="predicted"/>
<evidence type="ECO:0000313" key="2">
    <source>
        <dbReference type="EMBL" id="CZS89552.1"/>
    </source>
</evidence>
<sequence length="54" mass="6283">MPTYLTIFLEILEATPLLMILILFSHMSSQTPPEMLFMVSVKTNRRLQLRDGLM</sequence>
<evidence type="ECO:0000256" key="1">
    <source>
        <dbReference type="SAM" id="Phobius"/>
    </source>
</evidence>